<reference evidence="1 2" key="1">
    <citation type="submission" date="2016-06" db="EMBL/GenBank/DDBJ databases">
        <title>Comparative genomics of the ectomycorrhizal sister species Rhizopogon vinicolor and Rhizopogon vesiculosus (Basidiomycota: Boletales) reveals a divergence of the mating type B locus.</title>
        <authorList>
            <consortium name="DOE Joint Genome Institute"/>
            <person name="Mujic A.B."/>
            <person name="Kuo A."/>
            <person name="Tritt A."/>
            <person name="Lipzen A."/>
            <person name="Chen C."/>
            <person name="Johnson J."/>
            <person name="Sharma A."/>
            <person name="Barry K."/>
            <person name="Grigoriev I.V."/>
            <person name="Spatafora J.W."/>
        </authorList>
    </citation>
    <scope>NUCLEOTIDE SEQUENCE [LARGE SCALE GENOMIC DNA]</scope>
    <source>
        <strain evidence="1 2">AM-OR11-026</strain>
    </source>
</reference>
<sequence length="203" mass="23007">RGLIICSCGSTGRVTESANRMKSLVERDVFDFVFTFAGVSTLPSLVVPALTRFVENVFIYDMRIWEALQQSFGEDRHALNSAPVMLSFAEIDRGPNNTSSRVVDTRVLAYSNLKDGRPWGLDIYRCPSCGGPAYNMIFHPDGHHYLGNKWIDTKFKYKCMKCGAIGRKISSPSWIYAAGSQNYGRIWYKWPLTHSQLREIGHK</sequence>
<dbReference type="InParanoid" id="A0A1B7MT87"/>
<keyword evidence="2" id="KW-1185">Reference proteome</keyword>
<dbReference type="AlphaFoldDB" id="A0A1B7MT87"/>
<organism evidence="1 2">
    <name type="scientific">Rhizopogon vinicolor AM-OR11-026</name>
    <dbReference type="NCBI Taxonomy" id="1314800"/>
    <lineage>
        <taxon>Eukaryota</taxon>
        <taxon>Fungi</taxon>
        <taxon>Dikarya</taxon>
        <taxon>Basidiomycota</taxon>
        <taxon>Agaricomycotina</taxon>
        <taxon>Agaricomycetes</taxon>
        <taxon>Agaricomycetidae</taxon>
        <taxon>Boletales</taxon>
        <taxon>Suillineae</taxon>
        <taxon>Rhizopogonaceae</taxon>
        <taxon>Rhizopogon</taxon>
    </lineage>
</organism>
<name>A0A1B7MT87_9AGAM</name>
<feature type="non-terminal residue" evidence="1">
    <location>
        <position position="1"/>
    </location>
</feature>
<gene>
    <name evidence="1" type="ORF">K503DRAFT_676462</name>
</gene>
<protein>
    <submittedName>
        <fullName evidence="1">Uncharacterized protein</fullName>
    </submittedName>
</protein>
<dbReference type="OrthoDB" id="2620490at2759"/>
<feature type="non-terminal residue" evidence="1">
    <location>
        <position position="203"/>
    </location>
</feature>
<proteinExistence type="predicted"/>
<dbReference type="EMBL" id="KV448463">
    <property type="protein sequence ID" value="OAX35833.1"/>
    <property type="molecule type" value="Genomic_DNA"/>
</dbReference>
<evidence type="ECO:0000313" key="1">
    <source>
        <dbReference type="EMBL" id="OAX35833.1"/>
    </source>
</evidence>
<evidence type="ECO:0000313" key="2">
    <source>
        <dbReference type="Proteomes" id="UP000092154"/>
    </source>
</evidence>
<accession>A0A1B7MT87</accession>
<dbReference type="Proteomes" id="UP000092154">
    <property type="component" value="Unassembled WGS sequence"/>
</dbReference>